<sequence length="134" mass="14908">MAGAASLYRSTAEAHSTLKEPPVGGHGRLFSKSNHSYTSGLTCVFIERRPFCQELESKSHVSESRLACDYLSEENVAEVMLRDLRGYVMKGEVASARHALSLALPLSRHSLPEPTHHAARKLRSHEEATCRRYS</sequence>
<reference evidence="1 2" key="1">
    <citation type="journal article" date="2020" name="Nature">
        <title>Six reference-quality genomes reveal evolution of bat adaptations.</title>
        <authorList>
            <person name="Jebb D."/>
            <person name="Huang Z."/>
            <person name="Pippel M."/>
            <person name="Hughes G.M."/>
            <person name="Lavrichenko K."/>
            <person name="Devanna P."/>
            <person name="Winkler S."/>
            <person name="Jermiin L.S."/>
            <person name="Skirmuntt E.C."/>
            <person name="Katzourakis A."/>
            <person name="Burkitt-Gray L."/>
            <person name="Ray D.A."/>
            <person name="Sullivan K.A.M."/>
            <person name="Roscito J.G."/>
            <person name="Kirilenko B.M."/>
            <person name="Davalos L.M."/>
            <person name="Corthals A.P."/>
            <person name="Power M.L."/>
            <person name="Jones G."/>
            <person name="Ransome R.D."/>
            <person name="Dechmann D.K.N."/>
            <person name="Locatelli A.G."/>
            <person name="Puechmaille S.J."/>
            <person name="Fedrigo O."/>
            <person name="Jarvis E.D."/>
            <person name="Hiller M."/>
            <person name="Vernes S.C."/>
            <person name="Myers E.W."/>
            <person name="Teeling E.C."/>
        </authorList>
    </citation>
    <scope>NUCLEOTIDE SEQUENCE [LARGE SCALE GENOMIC DNA]</scope>
    <source>
        <strain evidence="1">MRouAeg1</strain>
        <tissue evidence="1">Muscle</tissue>
    </source>
</reference>
<organism evidence="1 2">
    <name type="scientific">Rousettus aegyptiacus</name>
    <name type="common">Egyptian fruit bat</name>
    <name type="synonym">Pteropus aegyptiacus</name>
    <dbReference type="NCBI Taxonomy" id="9407"/>
    <lineage>
        <taxon>Eukaryota</taxon>
        <taxon>Metazoa</taxon>
        <taxon>Chordata</taxon>
        <taxon>Craniata</taxon>
        <taxon>Vertebrata</taxon>
        <taxon>Euteleostomi</taxon>
        <taxon>Mammalia</taxon>
        <taxon>Eutheria</taxon>
        <taxon>Laurasiatheria</taxon>
        <taxon>Chiroptera</taxon>
        <taxon>Yinpterochiroptera</taxon>
        <taxon>Pteropodoidea</taxon>
        <taxon>Pteropodidae</taxon>
        <taxon>Rousettinae</taxon>
        <taxon>Rousettus</taxon>
    </lineage>
</organism>
<dbReference type="EMBL" id="JACASE010000004">
    <property type="protein sequence ID" value="KAF6474921.1"/>
    <property type="molecule type" value="Genomic_DNA"/>
</dbReference>
<evidence type="ECO:0000313" key="2">
    <source>
        <dbReference type="Proteomes" id="UP000593571"/>
    </source>
</evidence>
<comment type="caution">
    <text evidence="1">The sequence shown here is derived from an EMBL/GenBank/DDBJ whole genome shotgun (WGS) entry which is preliminary data.</text>
</comment>
<accession>A0A7J8HSF4</accession>
<proteinExistence type="predicted"/>
<dbReference type="Proteomes" id="UP000593571">
    <property type="component" value="Unassembled WGS sequence"/>
</dbReference>
<keyword evidence="2" id="KW-1185">Reference proteome</keyword>
<gene>
    <name evidence="1" type="ORF">HJG63_011040</name>
</gene>
<name>A0A7J8HSF4_ROUAE</name>
<protein>
    <submittedName>
        <fullName evidence="1">Uncharacterized protein</fullName>
    </submittedName>
</protein>
<dbReference type="AlphaFoldDB" id="A0A7J8HSF4"/>
<evidence type="ECO:0000313" key="1">
    <source>
        <dbReference type="EMBL" id="KAF6474921.1"/>
    </source>
</evidence>